<dbReference type="RefSeq" id="XP_003650909.1">
    <property type="nucleotide sequence ID" value="XM_003650861.1"/>
</dbReference>
<dbReference type="AlphaFoldDB" id="G2QUL8"/>
<name>G2QUL8_THETT</name>
<evidence type="ECO:0000256" key="1">
    <source>
        <dbReference type="SAM" id="MobiDB-lite"/>
    </source>
</evidence>
<dbReference type="HOGENOM" id="CLU_2442411_0_0_1"/>
<proteinExistence type="predicted"/>
<evidence type="ECO:0000313" key="3">
    <source>
        <dbReference type="Proteomes" id="UP000008181"/>
    </source>
</evidence>
<dbReference type="EMBL" id="CP003009">
    <property type="protein sequence ID" value="AEO64573.1"/>
    <property type="molecule type" value="Genomic_DNA"/>
</dbReference>
<reference evidence="2 3" key="1">
    <citation type="journal article" date="2011" name="Nat. Biotechnol.">
        <title>Comparative genomic analysis of the thermophilic biomass-degrading fungi Myceliophthora thermophila and Thielavia terrestris.</title>
        <authorList>
            <person name="Berka R.M."/>
            <person name="Grigoriev I.V."/>
            <person name="Otillar R."/>
            <person name="Salamov A."/>
            <person name="Grimwood J."/>
            <person name="Reid I."/>
            <person name="Ishmael N."/>
            <person name="John T."/>
            <person name="Darmond C."/>
            <person name="Moisan M.-C."/>
            <person name="Henrissat B."/>
            <person name="Coutinho P.M."/>
            <person name="Lombard V."/>
            <person name="Natvig D.O."/>
            <person name="Lindquist E."/>
            <person name="Schmutz J."/>
            <person name="Lucas S."/>
            <person name="Harris P."/>
            <person name="Powlowski J."/>
            <person name="Bellemare A."/>
            <person name="Taylor D."/>
            <person name="Butler G."/>
            <person name="de Vries R.P."/>
            <person name="Allijn I.E."/>
            <person name="van den Brink J."/>
            <person name="Ushinsky S."/>
            <person name="Storms R."/>
            <person name="Powell A.J."/>
            <person name="Paulsen I.T."/>
            <person name="Elbourne L.D.H."/>
            <person name="Baker S.E."/>
            <person name="Magnuson J."/>
            <person name="LaBoissiere S."/>
            <person name="Clutterbuck A.J."/>
            <person name="Martinez D."/>
            <person name="Wogulis M."/>
            <person name="de Leon A.L."/>
            <person name="Rey M.W."/>
            <person name="Tsang A."/>
        </authorList>
    </citation>
    <scope>NUCLEOTIDE SEQUENCE [LARGE SCALE GENOMIC DNA]</scope>
    <source>
        <strain evidence="3">ATCC 38088 / NRRL 8126</strain>
    </source>
</reference>
<organism evidence="2 3">
    <name type="scientific">Thermothielavioides terrestris (strain ATCC 38088 / NRRL 8126)</name>
    <name type="common">Thielavia terrestris</name>
    <dbReference type="NCBI Taxonomy" id="578455"/>
    <lineage>
        <taxon>Eukaryota</taxon>
        <taxon>Fungi</taxon>
        <taxon>Dikarya</taxon>
        <taxon>Ascomycota</taxon>
        <taxon>Pezizomycotina</taxon>
        <taxon>Sordariomycetes</taxon>
        <taxon>Sordariomycetidae</taxon>
        <taxon>Sordariales</taxon>
        <taxon>Chaetomiaceae</taxon>
        <taxon>Thermothielavioides</taxon>
        <taxon>Thermothielavioides terrestris</taxon>
    </lineage>
</organism>
<evidence type="ECO:0000313" key="2">
    <source>
        <dbReference type="EMBL" id="AEO64573.1"/>
    </source>
</evidence>
<dbReference type="KEGG" id="ttt:THITE_2110853"/>
<dbReference type="GeneID" id="11523398"/>
<gene>
    <name evidence="2" type="ORF">THITE_2110853</name>
</gene>
<accession>G2QUL8</accession>
<feature type="region of interest" description="Disordered" evidence="1">
    <location>
        <begin position="51"/>
        <end position="90"/>
    </location>
</feature>
<protein>
    <submittedName>
        <fullName evidence="2">Uncharacterized protein</fullName>
    </submittedName>
</protein>
<sequence length="90" mass="9911">MAWARNRFLRDASYASGEGRLFDQRELSASGREPGSLEAVSRYQPSVRSRKSRWYAKRPPATMAGELSAPSPPVNITPSASPVPIHVADR</sequence>
<keyword evidence="3" id="KW-1185">Reference proteome</keyword>
<dbReference type="Proteomes" id="UP000008181">
    <property type="component" value="Chromosome 1"/>
</dbReference>